<evidence type="ECO:0000256" key="7">
    <source>
        <dbReference type="ARBA" id="ARBA00013064"/>
    </source>
</evidence>
<keyword evidence="18" id="KW-0727">SH2 domain</keyword>
<evidence type="ECO:0000259" key="25">
    <source>
        <dbReference type="PROSITE" id="PS50055"/>
    </source>
</evidence>
<proteinExistence type="inferred from homology"/>
<evidence type="ECO:0000256" key="12">
    <source>
        <dbReference type="ARBA" id="ARBA00022771"/>
    </source>
</evidence>
<dbReference type="Gene3D" id="6.10.110.10">
    <property type="match status" value="1"/>
</dbReference>
<keyword evidence="16" id="KW-0904">Protein phosphatase</keyword>
<comment type="similarity">
    <text evidence="20">Belongs to the RNF25 family.</text>
</comment>
<dbReference type="SMART" id="SM00194">
    <property type="entry name" value="PTPc"/>
    <property type="match status" value="1"/>
</dbReference>
<dbReference type="CDD" id="cd16470">
    <property type="entry name" value="RING-H2_RNF25"/>
    <property type="match status" value="1"/>
</dbReference>
<dbReference type="InterPro" id="IPR035810">
    <property type="entry name" value="PEBP_euk"/>
</dbReference>
<dbReference type="Gene3D" id="3.30.40.10">
    <property type="entry name" value="Zinc/RING finger domain, C3HC4 (zinc finger)"/>
    <property type="match status" value="1"/>
</dbReference>
<comment type="similarity">
    <text evidence="5">Belongs to the IFI6/IFI27 family.</text>
</comment>
<dbReference type="PANTHER" id="PTHR46257:SF3">
    <property type="entry name" value="TYROSINE-PROTEIN PHOSPHATASE CORKSCREW"/>
    <property type="match status" value="1"/>
</dbReference>
<dbReference type="GO" id="GO:0016020">
    <property type="term" value="C:membrane"/>
    <property type="evidence" value="ECO:0007669"/>
    <property type="project" value="UniProtKB-SubCell"/>
</dbReference>
<dbReference type="GO" id="GO:0001784">
    <property type="term" value="F:phosphotyrosine residue binding"/>
    <property type="evidence" value="ECO:0007669"/>
    <property type="project" value="TreeGrafter"/>
</dbReference>
<dbReference type="InterPro" id="IPR052123">
    <property type="entry name" value="Non-rcpt_Tyr_Phosphatase"/>
</dbReference>
<dbReference type="GO" id="GO:0005737">
    <property type="term" value="C:cytoplasm"/>
    <property type="evidence" value="ECO:0007669"/>
    <property type="project" value="UniProtKB-SubCell"/>
</dbReference>
<dbReference type="GO" id="GO:0000278">
    <property type="term" value="P:mitotic cell cycle"/>
    <property type="evidence" value="ECO:0007669"/>
    <property type="project" value="TreeGrafter"/>
</dbReference>
<dbReference type="GO" id="GO:0008270">
    <property type="term" value="F:zinc ion binding"/>
    <property type="evidence" value="ECO:0007669"/>
    <property type="project" value="UniProtKB-KW"/>
</dbReference>
<comment type="subcellular location">
    <subcellularLocation>
        <location evidence="3">Cytoplasm</location>
    </subcellularLocation>
    <subcellularLocation>
        <location evidence="2">Membrane</location>
        <topology evidence="2">Multi-pass membrane protein</topology>
    </subcellularLocation>
</comment>
<keyword evidence="13" id="KW-0833">Ubl conjugation pathway</keyword>
<evidence type="ECO:0000256" key="23">
    <source>
        <dbReference type="SAM" id="MobiDB-lite"/>
    </source>
</evidence>
<evidence type="ECO:0000256" key="22">
    <source>
        <dbReference type="ARBA" id="ARBA00075535"/>
    </source>
</evidence>
<keyword evidence="29" id="KW-0675">Receptor</keyword>
<keyword evidence="11" id="KW-0479">Metal-binding</keyword>
<feature type="compositionally biased region" description="Basic and acidic residues" evidence="23">
    <location>
        <begin position="1421"/>
        <end position="1439"/>
    </location>
</feature>
<evidence type="ECO:0000313" key="29">
    <source>
        <dbReference type="EMBL" id="EKC23654.1"/>
    </source>
</evidence>
<dbReference type="InterPro" id="IPR016130">
    <property type="entry name" value="Tyr_Pase_AS"/>
</dbReference>
<dbReference type="InterPro" id="IPR003595">
    <property type="entry name" value="Tyr_Pase_cat"/>
</dbReference>
<keyword evidence="15" id="KW-0862">Zinc</keyword>
<evidence type="ECO:0000259" key="27">
    <source>
        <dbReference type="PROSITE" id="PS50089"/>
    </source>
</evidence>
<evidence type="ECO:0000256" key="5">
    <source>
        <dbReference type="ARBA" id="ARBA00007262"/>
    </source>
</evidence>
<evidence type="ECO:0000256" key="10">
    <source>
        <dbReference type="ARBA" id="ARBA00022692"/>
    </source>
</evidence>
<feature type="compositionally biased region" description="Basic and acidic residues" evidence="23">
    <location>
        <begin position="984"/>
        <end position="994"/>
    </location>
</feature>
<dbReference type="SUPFAM" id="SSF49777">
    <property type="entry name" value="PEBP-like"/>
    <property type="match status" value="2"/>
</dbReference>
<dbReference type="CDD" id="cd00866">
    <property type="entry name" value="PEBP_euk"/>
    <property type="match status" value="1"/>
</dbReference>
<dbReference type="EMBL" id="JH818356">
    <property type="protein sequence ID" value="EKC23654.1"/>
    <property type="molecule type" value="Genomic_DNA"/>
</dbReference>
<dbReference type="PANTHER" id="PTHR46257">
    <property type="entry name" value="TYROSINE-PROTEIN PHOSPHATASE CORKSCREW"/>
    <property type="match status" value="1"/>
</dbReference>
<dbReference type="PROSITE" id="PS00383">
    <property type="entry name" value="TYR_PHOSPHATASE_1"/>
    <property type="match status" value="1"/>
</dbReference>
<dbReference type="Pfam" id="PF01161">
    <property type="entry name" value="PBP"/>
    <property type="match status" value="1"/>
</dbReference>
<feature type="compositionally biased region" description="Basic and acidic residues" evidence="23">
    <location>
        <begin position="1381"/>
        <end position="1393"/>
    </location>
</feature>
<dbReference type="GO" id="GO:0035556">
    <property type="term" value="P:intracellular signal transduction"/>
    <property type="evidence" value="ECO:0007669"/>
    <property type="project" value="TreeGrafter"/>
</dbReference>
<dbReference type="Pfam" id="PF05773">
    <property type="entry name" value="RWD"/>
    <property type="match status" value="1"/>
</dbReference>
<keyword evidence="9" id="KW-0808">Transferase</keyword>
<dbReference type="CDD" id="cd23818">
    <property type="entry name" value="RWD_RNF25"/>
    <property type="match status" value="1"/>
</dbReference>
<dbReference type="InterPro" id="IPR009311">
    <property type="entry name" value="IFI6/IFI27-like"/>
</dbReference>
<feature type="region of interest" description="Disordered" evidence="23">
    <location>
        <begin position="1254"/>
        <end position="1617"/>
    </location>
</feature>
<evidence type="ECO:0000256" key="8">
    <source>
        <dbReference type="ARBA" id="ARBA00022490"/>
    </source>
</evidence>
<feature type="transmembrane region" description="Helical" evidence="24">
    <location>
        <begin position="112"/>
        <end position="131"/>
    </location>
</feature>
<evidence type="ECO:0000256" key="4">
    <source>
        <dbReference type="ARBA" id="ARBA00004906"/>
    </source>
</evidence>
<evidence type="ECO:0000259" key="28">
    <source>
        <dbReference type="PROSITE" id="PS50908"/>
    </source>
</evidence>
<organism evidence="29">
    <name type="scientific">Magallana gigas</name>
    <name type="common">Pacific oyster</name>
    <name type="synonym">Crassostrea gigas</name>
    <dbReference type="NCBI Taxonomy" id="29159"/>
    <lineage>
        <taxon>Eukaryota</taxon>
        <taxon>Metazoa</taxon>
        <taxon>Spiralia</taxon>
        <taxon>Lophotrochozoa</taxon>
        <taxon>Mollusca</taxon>
        <taxon>Bivalvia</taxon>
        <taxon>Autobranchia</taxon>
        <taxon>Pteriomorphia</taxon>
        <taxon>Ostreida</taxon>
        <taxon>Ostreoidea</taxon>
        <taxon>Ostreidae</taxon>
        <taxon>Magallana</taxon>
    </lineage>
</organism>
<keyword evidence="12" id="KW-0863">Zinc-finger</keyword>
<dbReference type="Pfam" id="PF00102">
    <property type="entry name" value="Y_phosphatase"/>
    <property type="match status" value="1"/>
</dbReference>
<feature type="compositionally biased region" description="Basic and acidic residues" evidence="23">
    <location>
        <begin position="1294"/>
        <end position="1334"/>
    </location>
</feature>
<dbReference type="SUPFAM" id="SSF52799">
    <property type="entry name" value="(Phosphotyrosine protein) phosphatases II"/>
    <property type="match status" value="1"/>
</dbReference>
<keyword evidence="14" id="KW-0378">Hydrolase</keyword>
<evidence type="ECO:0000256" key="11">
    <source>
        <dbReference type="ARBA" id="ARBA00022723"/>
    </source>
</evidence>
<dbReference type="InterPro" id="IPR036610">
    <property type="entry name" value="PEBP-like_sf"/>
</dbReference>
<comment type="pathway">
    <text evidence="4">Protein modification; protein ubiquitination.</text>
</comment>
<feature type="domain" description="RWD" evidence="28">
    <location>
        <begin position="711"/>
        <end position="820"/>
    </location>
</feature>
<gene>
    <name evidence="29" type="ORF">CGI_10006445</name>
</gene>
<keyword evidence="17 24" id="KW-1133">Transmembrane helix</keyword>
<dbReference type="SMART" id="SM00184">
    <property type="entry name" value="RING"/>
    <property type="match status" value="1"/>
</dbReference>
<evidence type="ECO:0000256" key="3">
    <source>
        <dbReference type="ARBA" id="ARBA00004496"/>
    </source>
</evidence>
<dbReference type="InterPro" id="IPR000387">
    <property type="entry name" value="Tyr_Pase_dom"/>
</dbReference>
<sequence length="1617" mass="180426">MLSEKQKMLADITVVLPVVIAGVLTTVGAYIGTPTVLSAVGFTKAGVTVGSMAAAVQTPATAAGGFFALCQSAGVLGLAASTKAAISAVAGAVVSVAAYAKKIDRHPDFCRVEAFVIIFRMVLPVVIAGVLSTIGTYIGYPTVLGAVGFTGRVWQLDPLRLLCRSAPFGSRSRHWCAFTENNNILVAIKMALRGSVLLLSLWTFIPGAIASPCSPDNRTSDLSQCLSTMINNAKDNTRFWYGTSYPARCPNPWGSVDCFNPNPYRADSLVSRVFGPGYVLQDSLITKFLSVTFETGTGSYSGCGNVWTVTENRRIDLDPAVTDIYRPWSVRNRPTMTWSANQSELYTLIVFDTGYLINHGIFLNIPGNNISQSEIFKDFHGPRPTRATPNVYAFLLFKQSGQIQLSEEWRQKLANSMITSEPNPYNMTEAINYLNLTGPVAMNWMSIAIDAYAVQLMINDRILFACPNLVSEALKNHNRTFIPKGASMTVFVDVTFSPIAVTFTSCCTTYSKPQRSFQLNPLGDASVGSWDVRSDANPVPDLSALGFYMQRKNFTGKTFTLLCVDPDVPRATAGTQERPLLHWMVVNIPEGRVAEGDTVMTYRGPQPPDTAHYYYFLLYEQTNSINTTEAANYTYPPISRFLFDISSFTSDNSLSLVGTSWFVAKPDEYTRHLYTSSGGNLTSLCAGQPNFDTPCPVSGSTHWGPTFGIDEELEVLKSIYIEELNISLSERSQPEVISLRLHPSTGDEEEKKYVCITLELELSQQYPHEIPTINIKNPRGIGEEEVNRLQESLVTLATELQGGPMLYDLIELAKEKLTEGNIPHCPCTICYEHFHEGEEFTKTHCYHYFHCHCLARYVRHVLASIQQENQSRPTHQQDDGGQTKVPCPVCREEMECNVDLYTWETTPQDQSLNFYPTAELRTWQREMSRLLRRQRERGGVIDTTFKASRLPQQIQMLEREFDRRWTRFSEEFENLNRRGAPGGSKKEGQRPENRHKNRVKHLVPYDDTRVVLKDGDSEVKGSDYICAAYIQITSETSRADGGRLIATQGCLSETVGDFWRMVWQERSQVIVMATKAVEDDRVKVSRYWCEEGEERLLEGQNYKFQVKGQSVTPHRDYVLRELEVTRLSGEGQGEGSRLVYQFNFTAWPDFGVPKNPAAIIDFLATVNSKQAELTEPGPMVIHCSAGLGRTGTLVVIEALIHQIKEEGLECDLDIQKTVLKVRSQRPGMIQTEPQYKFIYKALLSYLQSQPGFTPEQGTLDSYHEEAHRQRFVPKDRRGRGRGRPVNQRSGVNDRLSRARDTQSHPGNHHSDEDQSGKSHTDNKKNDSLIEKNADEVTSNKSQERRGFGKPKSSQKAERNPSESHETGGVEENAAAGMSKDSINEKRNNEDTRKGFGRPRSGQIRKSDQGHHESGQQRSPRNQKDTGNSKDSSTQRETRKGFGQPPERLQHEKGDRMGRKEDSRRGFGQPPRGGDGRVGRDRNETRPMSGGKHSRKDFEPRSPREKRDQPGTSKPFTGYGDKMNRNTSDQNQRPNKRLGEGSPSSNQEETDKVNKKNSGGMKSETRKDNPDSESTSGADSELRKGTTKLRAPPGFNISGPPSGVGETVSPPPGFSKLS</sequence>
<dbReference type="PROSITE" id="PS50055">
    <property type="entry name" value="TYR_PHOSPHATASE_PTP"/>
    <property type="match status" value="1"/>
</dbReference>
<dbReference type="PROSITE" id="PS50056">
    <property type="entry name" value="TYR_PHOSPHATASE_2"/>
    <property type="match status" value="1"/>
</dbReference>
<dbReference type="Gene3D" id="3.90.190.10">
    <property type="entry name" value="Protein tyrosine phosphatase superfamily"/>
    <property type="match status" value="1"/>
</dbReference>
<feature type="transmembrane region" description="Helical" evidence="24">
    <location>
        <begin position="84"/>
        <end position="100"/>
    </location>
</feature>
<evidence type="ECO:0000256" key="24">
    <source>
        <dbReference type="SAM" id="Phobius"/>
    </source>
</evidence>
<keyword evidence="19 24" id="KW-0472">Membrane</keyword>
<dbReference type="InterPro" id="IPR029021">
    <property type="entry name" value="Prot-tyrosine_phosphatase-like"/>
</dbReference>
<dbReference type="InterPro" id="IPR000242">
    <property type="entry name" value="PTP_cat"/>
</dbReference>
<comment type="catalytic activity">
    <reaction evidence="1">
        <text>S-ubiquitinyl-[E2 ubiquitin-conjugating enzyme]-L-cysteine + [acceptor protein]-L-lysine = [E2 ubiquitin-conjugating enzyme]-L-cysteine + N(6)-ubiquitinyl-[acceptor protein]-L-lysine.</text>
        <dbReference type="EC" id="2.3.2.27"/>
    </reaction>
</comment>
<feature type="compositionally biased region" description="Basic and acidic residues" evidence="23">
    <location>
        <begin position="1495"/>
        <end position="1508"/>
    </location>
</feature>
<dbReference type="SUPFAM" id="SSF54495">
    <property type="entry name" value="UBC-like"/>
    <property type="match status" value="1"/>
</dbReference>
<evidence type="ECO:0000256" key="6">
    <source>
        <dbReference type="ARBA" id="ARBA00012483"/>
    </source>
</evidence>
<evidence type="ECO:0000256" key="19">
    <source>
        <dbReference type="ARBA" id="ARBA00023136"/>
    </source>
</evidence>
<protein>
    <recommendedName>
        <fullName evidence="21">E3 ubiquitin-protein ligase RNF25</fullName>
        <ecNumber evidence="6">2.3.2.27</ecNumber>
        <ecNumber evidence="7">3.1.3.48</ecNumber>
    </recommendedName>
    <alternativeName>
        <fullName evidence="22">RING finger protein 25</fullName>
    </alternativeName>
</protein>
<name>K1PX68_MAGGI</name>
<dbReference type="InterPro" id="IPR008914">
    <property type="entry name" value="PEBP"/>
</dbReference>
<evidence type="ECO:0000256" key="18">
    <source>
        <dbReference type="ARBA" id="ARBA00022999"/>
    </source>
</evidence>
<dbReference type="PRINTS" id="PR00700">
    <property type="entry name" value="PRTYPHPHTASE"/>
</dbReference>
<feature type="domain" description="RING-type" evidence="27">
    <location>
        <begin position="827"/>
        <end position="891"/>
    </location>
</feature>
<dbReference type="InterPro" id="IPR006575">
    <property type="entry name" value="RWD_dom"/>
</dbReference>
<evidence type="ECO:0000256" key="13">
    <source>
        <dbReference type="ARBA" id="ARBA00022786"/>
    </source>
</evidence>
<dbReference type="SMART" id="SM00591">
    <property type="entry name" value="RWD"/>
    <property type="match status" value="1"/>
</dbReference>
<accession>K1PX68</accession>
<keyword evidence="10 24" id="KW-0812">Transmembrane</keyword>
<feature type="compositionally biased region" description="Basic and acidic residues" evidence="23">
    <location>
        <begin position="1473"/>
        <end position="1484"/>
    </location>
</feature>
<evidence type="ECO:0000256" key="16">
    <source>
        <dbReference type="ARBA" id="ARBA00022912"/>
    </source>
</evidence>
<dbReference type="EC" id="3.1.3.48" evidence="7"/>
<feature type="domain" description="Tyrosine specific protein phosphatases" evidence="26">
    <location>
        <begin position="1160"/>
        <end position="1236"/>
    </location>
</feature>
<evidence type="ECO:0000256" key="1">
    <source>
        <dbReference type="ARBA" id="ARBA00000900"/>
    </source>
</evidence>
<evidence type="ECO:0000256" key="14">
    <source>
        <dbReference type="ARBA" id="ARBA00022801"/>
    </source>
</evidence>
<feature type="compositionally biased region" description="Basic and acidic residues" evidence="23">
    <location>
        <begin position="1447"/>
        <end position="1464"/>
    </location>
</feature>
<dbReference type="PROSITE" id="PS50908">
    <property type="entry name" value="RWD"/>
    <property type="match status" value="1"/>
</dbReference>
<dbReference type="InterPro" id="IPR001841">
    <property type="entry name" value="Znf_RING"/>
</dbReference>
<dbReference type="InParanoid" id="K1PX68"/>
<dbReference type="GO" id="GO:0030154">
    <property type="term" value="P:cell differentiation"/>
    <property type="evidence" value="ECO:0007669"/>
    <property type="project" value="TreeGrafter"/>
</dbReference>
<dbReference type="HOGENOM" id="CLU_243689_0_0_1"/>
<dbReference type="InterPro" id="IPR016135">
    <property type="entry name" value="UBQ-conjugating_enzyme/RWD"/>
</dbReference>
<feature type="region of interest" description="Disordered" evidence="23">
    <location>
        <begin position="974"/>
        <end position="997"/>
    </location>
</feature>
<dbReference type="GO" id="GO:0061630">
    <property type="term" value="F:ubiquitin protein ligase activity"/>
    <property type="evidence" value="ECO:0007669"/>
    <property type="project" value="UniProtKB-EC"/>
</dbReference>
<evidence type="ECO:0000256" key="20">
    <source>
        <dbReference type="ARBA" id="ARBA00060737"/>
    </source>
</evidence>
<dbReference type="InterPro" id="IPR038213">
    <property type="entry name" value="IFI6/IFI27-like_sf"/>
</dbReference>
<feature type="compositionally biased region" description="Pro residues" evidence="23">
    <location>
        <begin position="1608"/>
        <end position="1617"/>
    </location>
</feature>
<evidence type="ECO:0000256" key="2">
    <source>
        <dbReference type="ARBA" id="ARBA00004141"/>
    </source>
</evidence>
<dbReference type="GO" id="GO:0004726">
    <property type="term" value="F:non-membrane spanning protein tyrosine phosphatase activity"/>
    <property type="evidence" value="ECO:0007669"/>
    <property type="project" value="TreeGrafter"/>
</dbReference>
<evidence type="ECO:0000256" key="17">
    <source>
        <dbReference type="ARBA" id="ARBA00022989"/>
    </source>
</evidence>
<evidence type="ECO:0000256" key="15">
    <source>
        <dbReference type="ARBA" id="ARBA00022833"/>
    </source>
</evidence>
<keyword evidence="8" id="KW-0963">Cytoplasm</keyword>
<dbReference type="FunFam" id="3.10.110.10:FF:000052">
    <property type="entry name" value="Putative e3 ubiquitin-protein ligase rnf25"/>
    <property type="match status" value="1"/>
</dbReference>
<reference evidence="29" key="1">
    <citation type="journal article" date="2012" name="Nature">
        <title>The oyster genome reveals stress adaptation and complexity of shell formation.</title>
        <authorList>
            <person name="Zhang G."/>
            <person name="Fang X."/>
            <person name="Guo X."/>
            <person name="Li L."/>
            <person name="Luo R."/>
            <person name="Xu F."/>
            <person name="Yang P."/>
            <person name="Zhang L."/>
            <person name="Wang X."/>
            <person name="Qi H."/>
            <person name="Xiong Z."/>
            <person name="Que H."/>
            <person name="Xie Y."/>
            <person name="Holland P.W."/>
            <person name="Paps J."/>
            <person name="Zhu Y."/>
            <person name="Wu F."/>
            <person name="Chen Y."/>
            <person name="Wang J."/>
            <person name="Peng C."/>
            <person name="Meng J."/>
            <person name="Yang L."/>
            <person name="Liu J."/>
            <person name="Wen B."/>
            <person name="Zhang N."/>
            <person name="Huang Z."/>
            <person name="Zhu Q."/>
            <person name="Feng Y."/>
            <person name="Mount A."/>
            <person name="Hedgecock D."/>
            <person name="Xu Z."/>
            <person name="Liu Y."/>
            <person name="Domazet-Loso T."/>
            <person name="Du Y."/>
            <person name="Sun X."/>
            <person name="Zhang S."/>
            <person name="Liu B."/>
            <person name="Cheng P."/>
            <person name="Jiang X."/>
            <person name="Li J."/>
            <person name="Fan D."/>
            <person name="Wang W."/>
            <person name="Fu W."/>
            <person name="Wang T."/>
            <person name="Wang B."/>
            <person name="Zhang J."/>
            <person name="Peng Z."/>
            <person name="Li Y."/>
            <person name="Li N."/>
            <person name="Wang J."/>
            <person name="Chen M."/>
            <person name="He Y."/>
            <person name="Tan F."/>
            <person name="Song X."/>
            <person name="Zheng Q."/>
            <person name="Huang R."/>
            <person name="Yang H."/>
            <person name="Du X."/>
            <person name="Chen L."/>
            <person name="Yang M."/>
            <person name="Gaffney P.M."/>
            <person name="Wang S."/>
            <person name="Luo L."/>
            <person name="She Z."/>
            <person name="Ming Y."/>
            <person name="Huang W."/>
            <person name="Zhang S."/>
            <person name="Huang B."/>
            <person name="Zhang Y."/>
            <person name="Qu T."/>
            <person name="Ni P."/>
            <person name="Miao G."/>
            <person name="Wang J."/>
            <person name="Wang Q."/>
            <person name="Steinberg C.E."/>
            <person name="Wang H."/>
            <person name="Li N."/>
            <person name="Qian L."/>
            <person name="Zhang G."/>
            <person name="Li Y."/>
            <person name="Yang H."/>
            <person name="Liu X."/>
            <person name="Wang J."/>
            <person name="Yin Y."/>
            <person name="Wang J."/>
        </authorList>
    </citation>
    <scope>NUCLEOTIDE SEQUENCE [LARGE SCALE GENOMIC DNA]</scope>
    <source>
        <strain evidence="29">05x7-T-G4-1.051#20</strain>
    </source>
</reference>
<dbReference type="Gene3D" id="3.10.110.10">
    <property type="entry name" value="Ubiquitin Conjugating Enzyme"/>
    <property type="match status" value="1"/>
</dbReference>
<dbReference type="Pfam" id="PF06140">
    <property type="entry name" value="Ifi-6-16"/>
    <property type="match status" value="1"/>
</dbReference>
<dbReference type="Gene3D" id="3.90.280.10">
    <property type="entry name" value="PEBP-like"/>
    <property type="match status" value="2"/>
</dbReference>
<feature type="compositionally biased region" description="Basic and acidic residues" evidence="23">
    <location>
        <begin position="1354"/>
        <end position="1367"/>
    </location>
</feature>
<dbReference type="InterPro" id="IPR013083">
    <property type="entry name" value="Znf_RING/FYVE/PHD"/>
</dbReference>
<evidence type="ECO:0000256" key="9">
    <source>
        <dbReference type="ARBA" id="ARBA00022679"/>
    </source>
</evidence>
<evidence type="ECO:0000256" key="21">
    <source>
        <dbReference type="ARBA" id="ARBA00067354"/>
    </source>
</evidence>
<feature type="transmembrane region" description="Helical" evidence="24">
    <location>
        <begin position="12"/>
        <end position="32"/>
    </location>
</feature>
<dbReference type="PROSITE" id="PS50089">
    <property type="entry name" value="ZF_RING_2"/>
    <property type="match status" value="1"/>
</dbReference>
<dbReference type="FunFam" id="3.30.40.10:FF:000215">
    <property type="entry name" value="E3 ubiquitin-protein ligase RNF25"/>
    <property type="match status" value="1"/>
</dbReference>
<feature type="compositionally biased region" description="Basic and acidic residues" evidence="23">
    <location>
        <begin position="1261"/>
        <end position="1275"/>
    </location>
</feature>
<feature type="domain" description="Tyrosine-protein phosphatase" evidence="25">
    <location>
        <begin position="968"/>
        <end position="1245"/>
    </location>
</feature>
<dbReference type="EC" id="2.3.2.27" evidence="6"/>
<feature type="compositionally biased region" description="Basic and acidic residues" evidence="23">
    <location>
        <begin position="1404"/>
        <end position="1414"/>
    </location>
</feature>
<dbReference type="SUPFAM" id="SSF57850">
    <property type="entry name" value="RING/U-box"/>
    <property type="match status" value="1"/>
</dbReference>
<dbReference type="SMART" id="SM00404">
    <property type="entry name" value="PTPc_motif"/>
    <property type="match status" value="1"/>
</dbReference>
<evidence type="ECO:0000259" key="26">
    <source>
        <dbReference type="PROSITE" id="PS50056"/>
    </source>
</evidence>